<name>A0A1J4JLW5_9EUKA</name>
<organism evidence="3 4">
    <name type="scientific">Tritrichomonas foetus</name>
    <dbReference type="NCBI Taxonomy" id="1144522"/>
    <lineage>
        <taxon>Eukaryota</taxon>
        <taxon>Metamonada</taxon>
        <taxon>Parabasalia</taxon>
        <taxon>Tritrichomonadida</taxon>
        <taxon>Tritrichomonadidae</taxon>
        <taxon>Tritrichomonas</taxon>
    </lineage>
</organism>
<comment type="caution">
    <text evidence="3">The sequence shown here is derived from an EMBL/GenBank/DDBJ whole genome shotgun (WGS) entry which is preliminary data.</text>
</comment>
<dbReference type="RefSeq" id="XP_068351684.1">
    <property type="nucleotide sequence ID" value="XM_068494517.1"/>
</dbReference>
<protein>
    <submittedName>
        <fullName evidence="3">Uncharacterized protein</fullName>
    </submittedName>
</protein>
<evidence type="ECO:0000313" key="4">
    <source>
        <dbReference type="Proteomes" id="UP000179807"/>
    </source>
</evidence>
<reference evidence="3" key="1">
    <citation type="submission" date="2016-10" db="EMBL/GenBank/DDBJ databases">
        <authorList>
            <person name="Benchimol M."/>
            <person name="Almeida L.G."/>
            <person name="Vasconcelos A.T."/>
            <person name="Perreira-Neves A."/>
            <person name="Rosa I.A."/>
            <person name="Tasca T."/>
            <person name="Bogo M.R."/>
            <person name="de Souza W."/>
        </authorList>
    </citation>
    <scope>NUCLEOTIDE SEQUENCE [LARGE SCALE GENOMIC DNA]</scope>
    <source>
        <strain evidence="3">K</strain>
    </source>
</reference>
<keyword evidence="4" id="KW-1185">Reference proteome</keyword>
<evidence type="ECO:0000313" key="3">
    <source>
        <dbReference type="EMBL" id="OHS98547.1"/>
    </source>
</evidence>
<dbReference type="GeneID" id="94829221"/>
<evidence type="ECO:0000256" key="2">
    <source>
        <dbReference type="SAM" id="Phobius"/>
    </source>
</evidence>
<dbReference type="VEuPathDB" id="TrichDB:TRFO_08823"/>
<keyword evidence="2" id="KW-1133">Transmembrane helix</keyword>
<dbReference type="Proteomes" id="UP000179807">
    <property type="component" value="Unassembled WGS sequence"/>
</dbReference>
<keyword evidence="2" id="KW-0812">Transmembrane</keyword>
<accession>A0A1J4JLW5</accession>
<gene>
    <name evidence="3" type="ORF">TRFO_08823</name>
</gene>
<feature type="transmembrane region" description="Helical" evidence="2">
    <location>
        <begin position="234"/>
        <end position="256"/>
    </location>
</feature>
<sequence>MNLSYKEADPLNSSHQFEKSQFHKPPSNITMNEQDQEKIYNYLEKLFILEQEEKYEEIQNFLVNVITKILAQNAFDLFPIFQKFPMSDLLLRLSQNPLLMPCSIHCISNLIQIQPEFYASQFLQFPDFFIFLFNEFNNPDGVNKESCFTAIYNLISESRILSELIMKNFDFDEFFSFAEISSTNTQKVLNLFQKMLKSLDLTKDFVINMIDFVDELVDLYRGIPKNRSIIFIKIIYFFIDLMSFQPILVTSIIDIFEGKIANFISDDNLIFISAVISFYTILMVNIEKIAHENPINEIFFKNYCKIVHSIFLEAPVSSIIGWINNFSPSECFIGYQLLAYLLLYQKELELNIIDEICQSVVVITAVTNITNCRFNEKMRMLNFIQQFIQCADPMILNEYHDLLFSMFEHLIVQSFDIETKKSLFSLMRVFVAKLSQMDRKVFQGIIENAEGKYNIIEKMNELKLDEENYDPNLHAHINTIINIMQLEDKGQ</sequence>
<feature type="region of interest" description="Disordered" evidence="1">
    <location>
        <begin position="1"/>
        <end position="28"/>
    </location>
</feature>
<evidence type="ECO:0000256" key="1">
    <source>
        <dbReference type="SAM" id="MobiDB-lite"/>
    </source>
</evidence>
<feature type="transmembrane region" description="Helical" evidence="2">
    <location>
        <begin position="268"/>
        <end position="286"/>
    </location>
</feature>
<dbReference type="AlphaFoldDB" id="A0A1J4JLW5"/>
<dbReference type="EMBL" id="MLAK01001049">
    <property type="protein sequence ID" value="OHS98547.1"/>
    <property type="molecule type" value="Genomic_DNA"/>
</dbReference>
<proteinExistence type="predicted"/>
<keyword evidence="2" id="KW-0472">Membrane</keyword>